<keyword evidence="3" id="KW-1185">Reference proteome</keyword>
<keyword evidence="1" id="KW-0472">Membrane</keyword>
<evidence type="ECO:0000256" key="1">
    <source>
        <dbReference type="SAM" id="Phobius"/>
    </source>
</evidence>
<keyword evidence="1" id="KW-0812">Transmembrane</keyword>
<feature type="transmembrane region" description="Helical" evidence="1">
    <location>
        <begin position="34"/>
        <end position="52"/>
    </location>
</feature>
<name>A0A3N4IZE6_9PEZI</name>
<accession>A0A3N4IZE6</accession>
<protein>
    <submittedName>
        <fullName evidence="2">Uncharacterized protein</fullName>
    </submittedName>
</protein>
<dbReference type="AlphaFoldDB" id="A0A3N4IZE6"/>
<organism evidence="2 3">
    <name type="scientific">Choiromyces venosus 120613-1</name>
    <dbReference type="NCBI Taxonomy" id="1336337"/>
    <lineage>
        <taxon>Eukaryota</taxon>
        <taxon>Fungi</taxon>
        <taxon>Dikarya</taxon>
        <taxon>Ascomycota</taxon>
        <taxon>Pezizomycotina</taxon>
        <taxon>Pezizomycetes</taxon>
        <taxon>Pezizales</taxon>
        <taxon>Tuberaceae</taxon>
        <taxon>Choiromyces</taxon>
    </lineage>
</organism>
<evidence type="ECO:0000313" key="3">
    <source>
        <dbReference type="Proteomes" id="UP000276215"/>
    </source>
</evidence>
<dbReference type="Proteomes" id="UP000276215">
    <property type="component" value="Unassembled WGS sequence"/>
</dbReference>
<reference evidence="2 3" key="1">
    <citation type="journal article" date="2018" name="Nat. Ecol. Evol.">
        <title>Pezizomycetes genomes reveal the molecular basis of ectomycorrhizal truffle lifestyle.</title>
        <authorList>
            <person name="Murat C."/>
            <person name="Payen T."/>
            <person name="Noel B."/>
            <person name="Kuo A."/>
            <person name="Morin E."/>
            <person name="Chen J."/>
            <person name="Kohler A."/>
            <person name="Krizsan K."/>
            <person name="Balestrini R."/>
            <person name="Da Silva C."/>
            <person name="Montanini B."/>
            <person name="Hainaut M."/>
            <person name="Levati E."/>
            <person name="Barry K.W."/>
            <person name="Belfiori B."/>
            <person name="Cichocki N."/>
            <person name="Clum A."/>
            <person name="Dockter R.B."/>
            <person name="Fauchery L."/>
            <person name="Guy J."/>
            <person name="Iotti M."/>
            <person name="Le Tacon F."/>
            <person name="Lindquist E.A."/>
            <person name="Lipzen A."/>
            <person name="Malagnac F."/>
            <person name="Mello A."/>
            <person name="Molinier V."/>
            <person name="Miyauchi S."/>
            <person name="Poulain J."/>
            <person name="Riccioni C."/>
            <person name="Rubini A."/>
            <person name="Sitrit Y."/>
            <person name="Splivallo R."/>
            <person name="Traeger S."/>
            <person name="Wang M."/>
            <person name="Zifcakova L."/>
            <person name="Wipf D."/>
            <person name="Zambonelli A."/>
            <person name="Paolocci F."/>
            <person name="Nowrousian M."/>
            <person name="Ottonello S."/>
            <person name="Baldrian P."/>
            <person name="Spatafora J.W."/>
            <person name="Henrissat B."/>
            <person name="Nagy L.G."/>
            <person name="Aury J.M."/>
            <person name="Wincker P."/>
            <person name="Grigoriev I.V."/>
            <person name="Bonfante P."/>
            <person name="Martin F.M."/>
        </authorList>
    </citation>
    <scope>NUCLEOTIDE SEQUENCE [LARGE SCALE GENOMIC DNA]</scope>
    <source>
        <strain evidence="2 3">120613-1</strain>
    </source>
</reference>
<keyword evidence="1" id="KW-1133">Transmembrane helix</keyword>
<sequence>MKLAYEKMLHDTRRNFNHPTTWTGINMCYKWGQIWGGNFSSFFFSFFLFFSGNKVTGMYRTRNFLTFVNTTAIAYRRNLEAPAHFLPMCNTGSSCVSPTSENYEYLLAKIHHR</sequence>
<dbReference type="EMBL" id="ML120567">
    <property type="protein sequence ID" value="RPA89580.1"/>
    <property type="molecule type" value="Genomic_DNA"/>
</dbReference>
<proteinExistence type="predicted"/>
<gene>
    <name evidence="2" type="ORF">L873DRAFT_622002</name>
</gene>
<evidence type="ECO:0000313" key="2">
    <source>
        <dbReference type="EMBL" id="RPA89580.1"/>
    </source>
</evidence>